<evidence type="ECO:0000313" key="2">
    <source>
        <dbReference type="EMBL" id="NEN74204.1"/>
    </source>
</evidence>
<sequence>MIKVSALGSRHRKTFDDVMTEPPKSGIKWDDVVAIIKAVGGTIKNNNGSRRKFQMGTTKFSTHEKHPKDVMDKGAVAGLKDGFVNCVGVDYEQSIEHYHN</sequence>
<dbReference type="EMBL" id="JAAGYP010000586">
    <property type="protein sequence ID" value="NEN74204.1"/>
    <property type="molecule type" value="Genomic_DNA"/>
</dbReference>
<dbReference type="Pfam" id="PF07927">
    <property type="entry name" value="HicA_toxin"/>
    <property type="match status" value="1"/>
</dbReference>
<proteinExistence type="predicted"/>
<protein>
    <submittedName>
        <fullName evidence="2">Type II toxin-antitoxin system HicA family toxin</fullName>
    </submittedName>
</protein>
<dbReference type="Proteomes" id="UP000471360">
    <property type="component" value="Unassembled WGS sequence"/>
</dbReference>
<comment type="caution">
    <text evidence="2">The sequence shown here is derived from an EMBL/GenBank/DDBJ whole genome shotgun (WGS) entry which is preliminary data.</text>
</comment>
<evidence type="ECO:0000313" key="3">
    <source>
        <dbReference type="Proteomes" id="UP000471360"/>
    </source>
</evidence>
<dbReference type="InterPro" id="IPR012933">
    <property type="entry name" value="HicA_mRNA_interferase"/>
</dbReference>
<dbReference type="AlphaFoldDB" id="A0A8T6QH42"/>
<name>A0A8T6QH42_ECOLX</name>
<gene>
    <name evidence="2" type="ORF">G3W53_30240</name>
</gene>
<reference evidence="2 3" key="1">
    <citation type="submission" date="2020-02" db="EMBL/GenBank/DDBJ databases">
        <authorList>
            <person name="Subbiah M."/>
            <person name="Call D."/>
        </authorList>
    </citation>
    <scope>NUCLEOTIDE SEQUENCE [LARGE SCALE GENOMIC DNA]</scope>
    <source>
        <strain evidence="2 3">8375wB1</strain>
    </source>
</reference>
<dbReference type="GO" id="GO:0003729">
    <property type="term" value="F:mRNA binding"/>
    <property type="evidence" value="ECO:0007669"/>
    <property type="project" value="InterPro"/>
</dbReference>
<organism evidence="2 3">
    <name type="scientific">Escherichia coli</name>
    <dbReference type="NCBI Taxonomy" id="562"/>
    <lineage>
        <taxon>Bacteria</taxon>
        <taxon>Pseudomonadati</taxon>
        <taxon>Pseudomonadota</taxon>
        <taxon>Gammaproteobacteria</taxon>
        <taxon>Enterobacterales</taxon>
        <taxon>Enterobacteriaceae</taxon>
        <taxon>Escherichia</taxon>
    </lineage>
</organism>
<accession>A0A8T6QH42</accession>
<feature type="region of interest" description="Disordered" evidence="1">
    <location>
        <begin position="47"/>
        <end position="69"/>
    </location>
</feature>
<evidence type="ECO:0000256" key="1">
    <source>
        <dbReference type="SAM" id="MobiDB-lite"/>
    </source>
</evidence>